<dbReference type="InterPro" id="IPR041236">
    <property type="entry name" value="PriA_C"/>
</dbReference>
<feature type="domain" description="Helicase ATP-binding" evidence="13">
    <location>
        <begin position="143"/>
        <end position="310"/>
    </location>
</feature>
<organism evidence="14 15">
    <name type="scientific">Candidatus Mycosynbacter amalyticus</name>
    <dbReference type="NCBI Taxonomy" id="2665156"/>
    <lineage>
        <taxon>Bacteria</taxon>
        <taxon>Candidatus Saccharimonadota</taxon>
        <taxon>Candidatus Saccharimonadota incertae sedis</taxon>
        <taxon>Candidatus Mycosynbacter</taxon>
    </lineage>
</organism>
<dbReference type="Gene3D" id="3.40.50.300">
    <property type="entry name" value="P-loop containing nucleotide triphosphate hydrolases"/>
    <property type="match status" value="2"/>
</dbReference>
<dbReference type="PANTHER" id="PTHR30580">
    <property type="entry name" value="PRIMOSOMAL PROTEIN N"/>
    <property type="match status" value="1"/>
</dbReference>
<dbReference type="GO" id="GO:1990077">
    <property type="term" value="C:primosome complex"/>
    <property type="evidence" value="ECO:0007669"/>
    <property type="project" value="UniProtKB-UniRule"/>
</dbReference>
<keyword evidence="5 12" id="KW-0378">Hydrolase</keyword>
<keyword evidence="7" id="KW-0862">Zinc</keyword>
<sequence>MQCTSIMSVMHYYEVAPIRIVRAGADVFTYHHESSLEIGHIVKIPVGRGSQTGVIVAPVTKPSFTTKPIALVVEQEPLPTALLATARWMSSYYATPLAAVLSTLLPRGIDKQRRTRATQPTHELIREQRALTPTVDQQAAIDTIRQSTRTTHLLHGVTGSGKTFVYKQLAHDAIAAGKSAIVLVPEIALTSQLVDEFLQDFPDQVLLTHSQQTEAERHGIWLSALRSTTPKIVIGPRSALFLPLRSLGLVVVDEMHEPSYKQEQSPRYSALRVATILAEQYQAKVIFGSATPPVAEYYAAKQAGAPVITLSSRAHNRASGPHIEVVDMTKRAQFTRHRFLSDTLLTDMERSLATNNQVLLFHNRRGSAALTLCDNCGWTATDPDTGTPLTLHADTHQLIGHISGYHMPVPTMCPVCRHSEIIHKGIGTKLIESEIARLFPDKNIVRFDGDSGKEHSVDSRYKELYDGSIDIIIGTQVIAKGIDLPHLETVGIIQADAGLSLPDFTSEERTFQLITQVIGRVGRGEVAAHVIVQTYQPTHTAVRAGIAQDYSTFYTAEIPERSRYHFPPFSYLLKFVCAYKTEKAAVTNARKFAAELRAELRQSERLLGPTPAFYEKQAGTYRWQITIHSPSRTHLLELIGTLPASGHWQYEIDPVSLLS</sequence>
<dbReference type="Pfam" id="PF18074">
    <property type="entry name" value="PriA_C"/>
    <property type="match status" value="1"/>
</dbReference>
<dbReference type="PROSITE" id="PS51192">
    <property type="entry name" value="HELICASE_ATP_BIND_1"/>
    <property type="match status" value="1"/>
</dbReference>
<evidence type="ECO:0000256" key="9">
    <source>
        <dbReference type="ARBA" id="ARBA00023125"/>
    </source>
</evidence>
<dbReference type="GO" id="GO:0006310">
    <property type="term" value="P:DNA recombination"/>
    <property type="evidence" value="ECO:0007669"/>
    <property type="project" value="InterPro"/>
</dbReference>
<comment type="subunit">
    <text evidence="12">Component of the replication restart primosome.</text>
</comment>
<reference evidence="14" key="1">
    <citation type="journal article" date="2021" name="Nat. Microbiol.">
        <title>Cocultivation of an ultrasmall environmental parasitic bacterium with lytic ability against bacteria associated with wastewater foams.</title>
        <authorList>
            <person name="Batinovic S."/>
            <person name="Rose J.J.A."/>
            <person name="Ratcliffe J."/>
            <person name="Seviour R.J."/>
            <person name="Petrovski S."/>
        </authorList>
    </citation>
    <scope>NUCLEOTIDE SEQUENCE</scope>
    <source>
        <strain evidence="14">JR1</strain>
    </source>
</reference>
<gene>
    <name evidence="12 14" type="primary">priA</name>
    <name evidence="14" type="ORF">GII36_01285</name>
</gene>
<evidence type="ECO:0000313" key="15">
    <source>
        <dbReference type="Proteomes" id="UP001059824"/>
    </source>
</evidence>
<dbReference type="InterPro" id="IPR027417">
    <property type="entry name" value="P-loop_NTPase"/>
</dbReference>
<dbReference type="GO" id="GO:0006270">
    <property type="term" value="P:DNA replication initiation"/>
    <property type="evidence" value="ECO:0007669"/>
    <property type="project" value="TreeGrafter"/>
</dbReference>
<dbReference type="InterPro" id="IPR005259">
    <property type="entry name" value="PriA"/>
</dbReference>
<proteinExistence type="inferred from homology"/>
<dbReference type="InterPro" id="IPR011545">
    <property type="entry name" value="DEAD/DEAH_box_helicase_dom"/>
</dbReference>
<dbReference type="AlphaFoldDB" id="A0A857MP86"/>
<dbReference type="Pfam" id="PF00270">
    <property type="entry name" value="DEAD"/>
    <property type="match status" value="1"/>
</dbReference>
<dbReference type="GO" id="GO:0006269">
    <property type="term" value="P:DNA replication, synthesis of primer"/>
    <property type="evidence" value="ECO:0007669"/>
    <property type="project" value="UniProtKB-KW"/>
</dbReference>
<dbReference type="KEGG" id="mama:GII36_01285"/>
<dbReference type="PANTHER" id="PTHR30580:SF0">
    <property type="entry name" value="PRIMOSOMAL PROTEIN N"/>
    <property type="match status" value="1"/>
</dbReference>
<keyword evidence="9 12" id="KW-0238">DNA-binding</keyword>
<keyword evidence="4 12" id="KW-0547">Nucleotide-binding</keyword>
<evidence type="ECO:0000256" key="2">
    <source>
        <dbReference type="ARBA" id="ARBA00022705"/>
    </source>
</evidence>
<feature type="binding site" evidence="12">
    <location>
        <position position="373"/>
    </location>
    <ligand>
        <name>Zn(2+)</name>
        <dbReference type="ChEBI" id="CHEBI:29105"/>
        <label>1</label>
    </ligand>
</feature>
<feature type="binding site" evidence="12">
    <location>
        <position position="413"/>
    </location>
    <ligand>
        <name>Zn(2+)</name>
        <dbReference type="ChEBI" id="CHEBI:29105"/>
        <label>1</label>
    </ligand>
</feature>
<dbReference type="SMART" id="SM00487">
    <property type="entry name" value="DEXDc"/>
    <property type="match status" value="1"/>
</dbReference>
<keyword evidence="8 12" id="KW-0067">ATP-binding</keyword>
<dbReference type="GO" id="GO:0016787">
    <property type="term" value="F:hydrolase activity"/>
    <property type="evidence" value="ECO:0007669"/>
    <property type="project" value="UniProtKB-KW"/>
</dbReference>
<evidence type="ECO:0000256" key="12">
    <source>
        <dbReference type="HAMAP-Rule" id="MF_00983"/>
    </source>
</evidence>
<comment type="function">
    <text evidence="12">Initiates the restart of stalled replication forks, which reloads the replicative helicase on sites other than the origin of replication. Recognizes and binds to abandoned replication forks and remodels them to uncover a helicase loading site. Promotes assembly of the primosome at these replication forks.</text>
</comment>
<keyword evidence="6 12" id="KW-0347">Helicase</keyword>
<dbReference type="GO" id="GO:0005524">
    <property type="term" value="F:ATP binding"/>
    <property type="evidence" value="ECO:0007669"/>
    <property type="project" value="UniProtKB-UniRule"/>
</dbReference>
<comment type="catalytic activity">
    <reaction evidence="11 12">
        <text>ATP + H2O = ADP + phosphate + H(+)</text>
        <dbReference type="Rhea" id="RHEA:13065"/>
        <dbReference type="ChEBI" id="CHEBI:15377"/>
        <dbReference type="ChEBI" id="CHEBI:15378"/>
        <dbReference type="ChEBI" id="CHEBI:30616"/>
        <dbReference type="ChEBI" id="CHEBI:43474"/>
        <dbReference type="ChEBI" id="CHEBI:456216"/>
        <dbReference type="EC" id="5.6.2.4"/>
    </reaction>
</comment>
<dbReference type="SUPFAM" id="SSF52540">
    <property type="entry name" value="P-loop containing nucleoside triphosphate hydrolases"/>
    <property type="match status" value="1"/>
</dbReference>
<evidence type="ECO:0000256" key="3">
    <source>
        <dbReference type="ARBA" id="ARBA00022723"/>
    </source>
</evidence>
<evidence type="ECO:0000256" key="1">
    <source>
        <dbReference type="ARBA" id="ARBA00022515"/>
    </source>
</evidence>
<keyword evidence="1 12" id="KW-0639">Primosome</keyword>
<dbReference type="InterPro" id="IPR014001">
    <property type="entry name" value="Helicase_ATP-bd"/>
</dbReference>
<evidence type="ECO:0000256" key="8">
    <source>
        <dbReference type="ARBA" id="ARBA00022840"/>
    </source>
</evidence>
<keyword evidence="15" id="KW-1185">Reference proteome</keyword>
<dbReference type="Proteomes" id="UP001059824">
    <property type="component" value="Chromosome"/>
</dbReference>
<dbReference type="GO" id="GO:0006302">
    <property type="term" value="P:double-strand break repair"/>
    <property type="evidence" value="ECO:0007669"/>
    <property type="project" value="InterPro"/>
</dbReference>
<dbReference type="InterPro" id="IPR041222">
    <property type="entry name" value="PriA_3primeBD"/>
</dbReference>
<dbReference type="Pfam" id="PF17764">
    <property type="entry name" value="PriA_3primeBD"/>
    <property type="match status" value="1"/>
</dbReference>
<name>A0A857MP86_9BACT</name>
<evidence type="ECO:0000256" key="10">
    <source>
        <dbReference type="ARBA" id="ARBA00023235"/>
    </source>
</evidence>
<dbReference type="GO" id="GO:0003677">
    <property type="term" value="F:DNA binding"/>
    <property type="evidence" value="ECO:0007669"/>
    <property type="project" value="UniProtKB-UniRule"/>
</dbReference>
<dbReference type="Gene3D" id="3.40.1440.60">
    <property type="entry name" value="PriA, 3(prime) DNA-binding domain"/>
    <property type="match status" value="1"/>
</dbReference>
<comment type="caution">
    <text evidence="12">Lacks conserved residue(s) required for the propagation of feature annotation.</text>
</comment>
<evidence type="ECO:0000256" key="4">
    <source>
        <dbReference type="ARBA" id="ARBA00022741"/>
    </source>
</evidence>
<dbReference type="NCBIfam" id="TIGR00595">
    <property type="entry name" value="priA"/>
    <property type="match status" value="1"/>
</dbReference>
<dbReference type="FunFam" id="3.40.50.300:FF:000489">
    <property type="entry name" value="Primosome assembly protein PriA"/>
    <property type="match status" value="1"/>
</dbReference>
<evidence type="ECO:0000256" key="5">
    <source>
        <dbReference type="ARBA" id="ARBA00022801"/>
    </source>
</evidence>
<feature type="binding site" evidence="12">
    <location>
        <position position="416"/>
    </location>
    <ligand>
        <name>Zn(2+)</name>
        <dbReference type="ChEBI" id="CHEBI:29105"/>
        <label>1</label>
    </ligand>
</feature>
<dbReference type="EMBL" id="CP045921">
    <property type="protein sequence ID" value="QHN42480.1"/>
    <property type="molecule type" value="Genomic_DNA"/>
</dbReference>
<evidence type="ECO:0000256" key="7">
    <source>
        <dbReference type="ARBA" id="ARBA00022833"/>
    </source>
</evidence>
<keyword evidence="2 12" id="KW-0235">DNA replication</keyword>
<evidence type="ECO:0000256" key="11">
    <source>
        <dbReference type="ARBA" id="ARBA00048988"/>
    </source>
</evidence>
<protein>
    <recommendedName>
        <fullName evidence="12">Replication restart protein PriA</fullName>
    </recommendedName>
    <alternativeName>
        <fullName evidence="12">ATP-dependent DNA helicase PriA</fullName>
        <ecNumber evidence="12">5.6.2.4</ecNumber>
    </alternativeName>
    <alternativeName>
        <fullName evidence="12">DNA 3'-5' helicase PriA</fullName>
    </alternativeName>
</protein>
<dbReference type="InterPro" id="IPR001650">
    <property type="entry name" value="Helicase_C-like"/>
</dbReference>
<dbReference type="Pfam" id="PF00271">
    <property type="entry name" value="Helicase_C"/>
    <property type="match status" value="1"/>
</dbReference>
<evidence type="ECO:0000256" key="6">
    <source>
        <dbReference type="ARBA" id="ARBA00022806"/>
    </source>
</evidence>
<dbReference type="HAMAP" id="MF_00983">
    <property type="entry name" value="PriA"/>
    <property type="match status" value="1"/>
</dbReference>
<dbReference type="EC" id="5.6.2.4" evidence="12"/>
<evidence type="ECO:0000259" key="13">
    <source>
        <dbReference type="PROSITE" id="PS51192"/>
    </source>
</evidence>
<dbReference type="InterPro" id="IPR042115">
    <property type="entry name" value="PriA_3primeBD_sf"/>
</dbReference>
<comment type="catalytic activity">
    <reaction evidence="12">
        <text>Couples ATP hydrolysis with the unwinding of duplex DNA by translocating in the 3'-5' direction.</text>
        <dbReference type="EC" id="5.6.2.4"/>
    </reaction>
</comment>
<keyword evidence="3" id="KW-0479">Metal-binding</keyword>
<accession>A0A857MP86</accession>
<comment type="similarity">
    <text evidence="12">Belongs to the helicase family. PriA subfamily.</text>
</comment>
<evidence type="ECO:0000313" key="14">
    <source>
        <dbReference type="EMBL" id="QHN42480.1"/>
    </source>
</evidence>
<dbReference type="GO" id="GO:0043138">
    <property type="term" value="F:3'-5' DNA helicase activity"/>
    <property type="evidence" value="ECO:0007669"/>
    <property type="project" value="UniProtKB-EC"/>
</dbReference>
<dbReference type="GO" id="GO:0046872">
    <property type="term" value="F:metal ion binding"/>
    <property type="evidence" value="ECO:0007669"/>
    <property type="project" value="UniProtKB-KW"/>
</dbReference>
<feature type="binding site" evidence="12">
    <location>
        <position position="376"/>
    </location>
    <ligand>
        <name>Zn(2+)</name>
        <dbReference type="ChEBI" id="CHEBI:29105"/>
        <label>1</label>
    </ligand>
</feature>
<keyword evidence="10 12" id="KW-0413">Isomerase</keyword>
<dbReference type="SMART" id="SM00490">
    <property type="entry name" value="HELICc"/>
    <property type="match status" value="1"/>
</dbReference>